<feature type="chain" id="PRO_5014987636" description="Lipocalin-like domain-containing protein" evidence="1">
    <location>
        <begin position="21"/>
        <end position="135"/>
    </location>
</feature>
<evidence type="ECO:0000313" key="2">
    <source>
        <dbReference type="EMBL" id="PKD44922.1"/>
    </source>
</evidence>
<proteinExistence type="predicted"/>
<accession>A0A2N0VL57</accession>
<evidence type="ECO:0008006" key="4">
    <source>
        <dbReference type="Google" id="ProtNLM"/>
    </source>
</evidence>
<dbReference type="Proteomes" id="UP000233398">
    <property type="component" value="Unassembled WGS sequence"/>
</dbReference>
<gene>
    <name evidence="2" type="ORF">CWD77_05535</name>
</gene>
<sequence length="135" mass="15074">MKIRIILTLIFLLTAGVASAQSESTDDKVDKCVSFGDFQTLTVSKENTNSFYLLFSGKANCKKILSKKKIDQAGSDNLVWMMSMQSQDSLNVRQDGTHNLITVFQTQKDDGLKGEMNLIKVNQSGEKNKVQVTQY</sequence>
<dbReference type="AlphaFoldDB" id="A0A2N0VL57"/>
<reference evidence="2 3" key="1">
    <citation type="submission" date="2017-11" db="EMBL/GenBank/DDBJ databases">
        <title>Rhodohalobacter 15182 sp. nov., isolated from a salt lake.</title>
        <authorList>
            <person name="Han S."/>
        </authorList>
    </citation>
    <scope>NUCLEOTIDE SEQUENCE [LARGE SCALE GENOMIC DNA]</scope>
    <source>
        <strain evidence="2 3">15182</strain>
    </source>
</reference>
<keyword evidence="1" id="KW-0732">Signal</keyword>
<organism evidence="2 3">
    <name type="scientific">Rhodohalobacter barkolensis</name>
    <dbReference type="NCBI Taxonomy" id="2053187"/>
    <lineage>
        <taxon>Bacteria</taxon>
        <taxon>Pseudomonadati</taxon>
        <taxon>Balneolota</taxon>
        <taxon>Balneolia</taxon>
        <taxon>Balneolales</taxon>
        <taxon>Balneolaceae</taxon>
        <taxon>Rhodohalobacter</taxon>
    </lineage>
</organism>
<dbReference type="EMBL" id="PISP01000001">
    <property type="protein sequence ID" value="PKD44922.1"/>
    <property type="molecule type" value="Genomic_DNA"/>
</dbReference>
<keyword evidence="3" id="KW-1185">Reference proteome</keyword>
<protein>
    <recommendedName>
        <fullName evidence="4">Lipocalin-like domain-containing protein</fullName>
    </recommendedName>
</protein>
<name>A0A2N0VL57_9BACT</name>
<comment type="caution">
    <text evidence="2">The sequence shown here is derived from an EMBL/GenBank/DDBJ whole genome shotgun (WGS) entry which is preliminary data.</text>
</comment>
<feature type="signal peptide" evidence="1">
    <location>
        <begin position="1"/>
        <end position="20"/>
    </location>
</feature>
<evidence type="ECO:0000313" key="3">
    <source>
        <dbReference type="Proteomes" id="UP000233398"/>
    </source>
</evidence>
<dbReference type="RefSeq" id="WP_101072210.1">
    <property type="nucleotide sequence ID" value="NZ_PISP01000001.1"/>
</dbReference>
<evidence type="ECO:0000256" key="1">
    <source>
        <dbReference type="SAM" id="SignalP"/>
    </source>
</evidence>